<name>A0A9P4NMZ9_9PEZI</name>
<evidence type="ECO:0000256" key="2">
    <source>
        <dbReference type="ARBA" id="ARBA00022857"/>
    </source>
</evidence>
<evidence type="ECO:0000256" key="1">
    <source>
        <dbReference type="ARBA" id="ARBA00005725"/>
    </source>
</evidence>
<dbReference type="Pfam" id="PF05368">
    <property type="entry name" value="NmrA"/>
    <property type="match status" value="1"/>
</dbReference>
<proteinExistence type="inferred from homology"/>
<dbReference type="InterPro" id="IPR008030">
    <property type="entry name" value="NmrA-like"/>
</dbReference>
<feature type="domain" description="NmrA-like" evidence="4">
    <location>
        <begin position="3"/>
        <end position="243"/>
    </location>
</feature>
<reference evidence="5" key="1">
    <citation type="journal article" date="2020" name="Stud. Mycol.">
        <title>101 Dothideomycetes genomes: a test case for predicting lifestyles and emergence of pathogens.</title>
        <authorList>
            <person name="Haridas S."/>
            <person name="Albert R."/>
            <person name="Binder M."/>
            <person name="Bloem J."/>
            <person name="Labutti K."/>
            <person name="Salamov A."/>
            <person name="Andreopoulos B."/>
            <person name="Baker S."/>
            <person name="Barry K."/>
            <person name="Bills G."/>
            <person name="Bluhm B."/>
            <person name="Cannon C."/>
            <person name="Castanera R."/>
            <person name="Culley D."/>
            <person name="Daum C."/>
            <person name="Ezra D."/>
            <person name="Gonzalez J."/>
            <person name="Henrissat B."/>
            <person name="Kuo A."/>
            <person name="Liang C."/>
            <person name="Lipzen A."/>
            <person name="Lutzoni F."/>
            <person name="Magnuson J."/>
            <person name="Mondo S."/>
            <person name="Nolan M."/>
            <person name="Ohm R."/>
            <person name="Pangilinan J."/>
            <person name="Park H.-J."/>
            <person name="Ramirez L."/>
            <person name="Alfaro M."/>
            <person name="Sun H."/>
            <person name="Tritt A."/>
            <person name="Yoshinaga Y."/>
            <person name="Zwiers L.-H."/>
            <person name="Turgeon B."/>
            <person name="Goodwin S."/>
            <person name="Spatafora J."/>
            <person name="Crous P."/>
            <person name="Grigoriev I."/>
        </authorList>
    </citation>
    <scope>NUCLEOTIDE SEQUENCE</scope>
    <source>
        <strain evidence="5">CBS 130266</strain>
    </source>
</reference>
<sequence length="318" mass="35031">MVRIAVAGGTGEVAREIIDVLLQKGHQILIISRKAPKEDDPFVSKAQWAISDYQDKDELIKILTGTHTFLSFIDVVNGDKDCVSQKNMINASIEAGVKRFAPSEWSSSSTDGISWYDGKATIREYLREIKQPKKVLEYTLFQPGLFLNYFGHPHKTTKYLTTFPLHIDFETCRAFVLEGNAPDISTLTTVEDVAGAVASSVEYEGEWPIVTGIQGENISTANIIALGEKIRGRPFQVEKVALADAEAGKLNTSWLPTSTHASIPLDQVEGTVTAILSSTLVAISRGSWAVSDEWNKIFPDQKLTGAEEFLTKVWKGKP</sequence>
<evidence type="ECO:0000313" key="5">
    <source>
        <dbReference type="EMBL" id="KAF2428274.1"/>
    </source>
</evidence>
<evidence type="ECO:0000256" key="3">
    <source>
        <dbReference type="ARBA" id="ARBA00023002"/>
    </source>
</evidence>
<keyword evidence="6" id="KW-1185">Reference proteome</keyword>
<comment type="similarity">
    <text evidence="1">Belongs to the NmrA-type oxidoreductase family. Isoflavone reductase subfamily.</text>
</comment>
<gene>
    <name evidence="5" type="ORF">EJ08DRAFT_325553</name>
</gene>
<organism evidence="5 6">
    <name type="scientific">Tothia fuscella</name>
    <dbReference type="NCBI Taxonomy" id="1048955"/>
    <lineage>
        <taxon>Eukaryota</taxon>
        <taxon>Fungi</taxon>
        <taxon>Dikarya</taxon>
        <taxon>Ascomycota</taxon>
        <taxon>Pezizomycotina</taxon>
        <taxon>Dothideomycetes</taxon>
        <taxon>Pleosporomycetidae</taxon>
        <taxon>Venturiales</taxon>
        <taxon>Cylindrosympodiaceae</taxon>
        <taxon>Tothia</taxon>
    </lineage>
</organism>
<dbReference type="GO" id="GO:0016491">
    <property type="term" value="F:oxidoreductase activity"/>
    <property type="evidence" value="ECO:0007669"/>
    <property type="project" value="UniProtKB-KW"/>
</dbReference>
<evidence type="ECO:0000259" key="4">
    <source>
        <dbReference type="Pfam" id="PF05368"/>
    </source>
</evidence>
<dbReference type="InterPro" id="IPR051609">
    <property type="entry name" value="NmrA/Isoflavone_reductase-like"/>
</dbReference>
<dbReference type="SUPFAM" id="SSF51735">
    <property type="entry name" value="NAD(P)-binding Rossmann-fold domains"/>
    <property type="match status" value="1"/>
</dbReference>
<keyword evidence="2" id="KW-0521">NADP</keyword>
<dbReference type="InterPro" id="IPR036291">
    <property type="entry name" value="NAD(P)-bd_dom_sf"/>
</dbReference>
<dbReference type="EMBL" id="MU007055">
    <property type="protein sequence ID" value="KAF2428274.1"/>
    <property type="molecule type" value="Genomic_DNA"/>
</dbReference>
<dbReference type="PANTHER" id="PTHR47706">
    <property type="entry name" value="NMRA-LIKE FAMILY PROTEIN"/>
    <property type="match status" value="1"/>
</dbReference>
<dbReference type="Gene3D" id="3.40.50.720">
    <property type="entry name" value="NAD(P)-binding Rossmann-like Domain"/>
    <property type="match status" value="1"/>
</dbReference>
<dbReference type="OrthoDB" id="10000533at2759"/>
<accession>A0A9P4NMZ9</accession>
<dbReference type="Gene3D" id="3.90.25.10">
    <property type="entry name" value="UDP-galactose 4-epimerase, domain 1"/>
    <property type="match status" value="1"/>
</dbReference>
<dbReference type="Proteomes" id="UP000800235">
    <property type="component" value="Unassembled WGS sequence"/>
</dbReference>
<dbReference type="AlphaFoldDB" id="A0A9P4NMZ9"/>
<dbReference type="PANTHER" id="PTHR47706:SF4">
    <property type="entry name" value="NMRA-LIKE DOMAIN-CONTAINING PROTEIN"/>
    <property type="match status" value="1"/>
</dbReference>
<evidence type="ECO:0000313" key="6">
    <source>
        <dbReference type="Proteomes" id="UP000800235"/>
    </source>
</evidence>
<keyword evidence="3" id="KW-0560">Oxidoreductase</keyword>
<protein>
    <submittedName>
        <fullName evidence="5">NAD(P)-binding protein</fullName>
    </submittedName>
</protein>
<comment type="caution">
    <text evidence="5">The sequence shown here is derived from an EMBL/GenBank/DDBJ whole genome shotgun (WGS) entry which is preliminary data.</text>
</comment>